<dbReference type="Pfam" id="PF16983">
    <property type="entry name" value="MFS_MOT1"/>
    <property type="match status" value="2"/>
</dbReference>
<dbReference type="InterPro" id="IPR031563">
    <property type="entry name" value="MOT1/MOT2"/>
</dbReference>
<sequence length="643" mass="64485">MAPTLLSACQRRLAAAFAALTWSEVSGSLGDLGTFLPLLIGLVQKVHLDLGTTLIVSGAYNIVSGLQFGIPMCVQPMKTIAAVALAAGGGAGLNLSQLLHAGLFVAACVGLLGLSRAVELFAWLVPPPVVRGVQLAVGANLAIKGVDMALRLHPAGSSVPHWRPLLGSEGLLLGAAALAALVVTTIADRVAGPWTADAGEDGGLRPRPTDTVFEPLLRRLWPSSHPQHQHQQQAAQGSPSPFQSAAPESQHARPLASSAAQPSASSSTAAFALVVSSTSAFASPAPSTAAFMSASPSAATLASAASASFDVVMDGGKGEEAALLGSRSQTRLSAPGGPGDVEGPSGSRGVGLAAAEASLLAAGCGGCGDGSAGGARGGAAGGTRRLPSALIAVVTGLVVAIAARPSILRELKFGPSAPHLLRPNAPDFAAGALRAGLPQLPLTVLNSVIAVTHLADVLFPDRRDSARWRPWAVAVSVAALNGVGCWLGAMPCCHGAGGLAAQFGGRTGVAPVFLGCVKAGLGLLFGSSLLVLLQAFPQPLLGALLVVSGVELASTVRHTRTPRGYTYALLTAVCILATDTGTGFLLGLGAVLAVNGWEAGAQAWGRWWPVAAERLARWRGRGRGGAAGGPEAGLGAGSGYEKL</sequence>
<feature type="transmembrane region" description="Helical" evidence="2">
    <location>
        <begin position="565"/>
        <end position="594"/>
    </location>
</feature>
<evidence type="ECO:0000313" key="4">
    <source>
        <dbReference type="Proteomes" id="UP000612055"/>
    </source>
</evidence>
<name>A0A835YCL2_9CHLO</name>
<evidence type="ECO:0008006" key="5">
    <source>
        <dbReference type="Google" id="ProtNLM"/>
    </source>
</evidence>
<keyword evidence="2" id="KW-0472">Membrane</keyword>
<keyword evidence="4" id="KW-1185">Reference proteome</keyword>
<comment type="caution">
    <text evidence="3">The sequence shown here is derived from an EMBL/GenBank/DDBJ whole genome shotgun (WGS) entry which is preliminary data.</text>
</comment>
<dbReference type="Proteomes" id="UP000612055">
    <property type="component" value="Unassembled WGS sequence"/>
</dbReference>
<feature type="transmembrane region" description="Helical" evidence="2">
    <location>
        <begin position="386"/>
        <end position="403"/>
    </location>
</feature>
<dbReference type="PANTHER" id="PTHR31970">
    <property type="match status" value="1"/>
</dbReference>
<feature type="transmembrane region" description="Helical" evidence="2">
    <location>
        <begin position="471"/>
        <end position="489"/>
    </location>
</feature>
<protein>
    <recommendedName>
        <fullName evidence="5">Sulfate transporter</fullName>
    </recommendedName>
</protein>
<evidence type="ECO:0000256" key="2">
    <source>
        <dbReference type="SAM" id="Phobius"/>
    </source>
</evidence>
<reference evidence="3" key="1">
    <citation type="journal article" date="2020" name="bioRxiv">
        <title>Comparative genomics of Chlamydomonas.</title>
        <authorList>
            <person name="Craig R.J."/>
            <person name="Hasan A.R."/>
            <person name="Ness R.W."/>
            <person name="Keightley P.D."/>
        </authorList>
    </citation>
    <scope>NUCLEOTIDE SEQUENCE</scope>
    <source>
        <strain evidence="3">CCAP 11/70</strain>
    </source>
</reference>
<gene>
    <name evidence="3" type="ORF">HYH03_001999</name>
</gene>
<organism evidence="3 4">
    <name type="scientific">Edaphochlamys debaryana</name>
    <dbReference type="NCBI Taxonomy" id="47281"/>
    <lineage>
        <taxon>Eukaryota</taxon>
        <taxon>Viridiplantae</taxon>
        <taxon>Chlorophyta</taxon>
        <taxon>core chlorophytes</taxon>
        <taxon>Chlorophyceae</taxon>
        <taxon>CS clade</taxon>
        <taxon>Chlamydomonadales</taxon>
        <taxon>Chlamydomonadales incertae sedis</taxon>
        <taxon>Edaphochlamys</taxon>
    </lineage>
</organism>
<dbReference type="AlphaFoldDB" id="A0A835YCL2"/>
<keyword evidence="2" id="KW-1133">Transmembrane helix</keyword>
<accession>A0A835YCL2</accession>
<feature type="transmembrane region" description="Helical" evidence="2">
    <location>
        <begin position="509"/>
        <end position="533"/>
    </location>
</feature>
<dbReference type="EMBL" id="JAEHOE010000004">
    <property type="protein sequence ID" value="KAG2500430.1"/>
    <property type="molecule type" value="Genomic_DNA"/>
</dbReference>
<evidence type="ECO:0000256" key="1">
    <source>
        <dbReference type="SAM" id="MobiDB-lite"/>
    </source>
</evidence>
<feature type="transmembrane region" description="Helical" evidence="2">
    <location>
        <begin position="51"/>
        <end position="70"/>
    </location>
</feature>
<keyword evidence="2" id="KW-0812">Transmembrane</keyword>
<dbReference type="OrthoDB" id="5402974at2759"/>
<feature type="region of interest" description="Disordered" evidence="1">
    <location>
        <begin position="325"/>
        <end position="349"/>
    </location>
</feature>
<proteinExistence type="predicted"/>
<feature type="region of interest" description="Disordered" evidence="1">
    <location>
        <begin position="223"/>
        <end position="261"/>
    </location>
</feature>
<feature type="transmembrane region" description="Helical" evidence="2">
    <location>
        <begin position="101"/>
        <end position="125"/>
    </location>
</feature>
<dbReference type="PANTHER" id="PTHR31970:SF9">
    <property type="entry name" value="MOLYBDATE TRANSPORTER 2"/>
    <property type="match status" value="1"/>
</dbReference>
<dbReference type="GO" id="GO:0015098">
    <property type="term" value="F:molybdate ion transmembrane transporter activity"/>
    <property type="evidence" value="ECO:0007669"/>
    <property type="project" value="InterPro"/>
</dbReference>
<evidence type="ECO:0000313" key="3">
    <source>
        <dbReference type="EMBL" id="KAG2500430.1"/>
    </source>
</evidence>